<evidence type="ECO:0000259" key="7">
    <source>
        <dbReference type="PROSITE" id="PS50928"/>
    </source>
</evidence>
<name>A0A9D5UF00_9CELL</name>
<feature type="domain" description="ABC transmembrane type-1" evidence="7">
    <location>
        <begin position="103"/>
        <end position="294"/>
    </location>
</feature>
<dbReference type="EMBL" id="JACSPN010000026">
    <property type="protein sequence ID" value="MBE7701826.1"/>
    <property type="molecule type" value="Genomic_DNA"/>
</dbReference>
<dbReference type="RefSeq" id="WP_193721044.1">
    <property type="nucleotide sequence ID" value="NZ_JACSPN010000026.1"/>
</dbReference>
<protein>
    <submittedName>
        <fullName evidence="8">Carbohydrate ABC transporter permease</fullName>
    </submittedName>
</protein>
<feature type="transmembrane region" description="Helical" evidence="5">
    <location>
        <begin position="215"/>
        <end position="236"/>
    </location>
</feature>
<dbReference type="Gene3D" id="1.10.3720.10">
    <property type="entry name" value="MetI-like"/>
    <property type="match status" value="1"/>
</dbReference>
<comment type="similarity">
    <text evidence="5">Belongs to the binding-protein-dependent transport system permease family.</text>
</comment>
<dbReference type="Pfam" id="PF00528">
    <property type="entry name" value="BPD_transp_1"/>
    <property type="match status" value="1"/>
</dbReference>
<keyword evidence="3 5" id="KW-1133">Transmembrane helix</keyword>
<dbReference type="InterPro" id="IPR000515">
    <property type="entry name" value="MetI-like"/>
</dbReference>
<gene>
    <name evidence="8" type="ORF">H9623_16150</name>
</gene>
<dbReference type="InterPro" id="IPR035906">
    <property type="entry name" value="MetI-like_sf"/>
</dbReference>
<keyword evidence="5" id="KW-0813">Transport</keyword>
<comment type="caution">
    <text evidence="8">The sequence shown here is derived from an EMBL/GenBank/DDBJ whole genome shotgun (WGS) entry which is preliminary data.</text>
</comment>
<evidence type="ECO:0000313" key="9">
    <source>
        <dbReference type="Proteomes" id="UP000822993"/>
    </source>
</evidence>
<dbReference type="SUPFAM" id="SSF161098">
    <property type="entry name" value="MetI-like"/>
    <property type="match status" value="1"/>
</dbReference>
<organism evidence="8 9">
    <name type="scientific">Oerskovia douganii</name>
    <dbReference type="NCBI Taxonomy" id="2762210"/>
    <lineage>
        <taxon>Bacteria</taxon>
        <taxon>Bacillati</taxon>
        <taxon>Actinomycetota</taxon>
        <taxon>Actinomycetes</taxon>
        <taxon>Micrococcales</taxon>
        <taxon>Cellulomonadaceae</taxon>
        <taxon>Oerskovia</taxon>
    </lineage>
</organism>
<evidence type="ECO:0000313" key="8">
    <source>
        <dbReference type="EMBL" id="MBE7701826.1"/>
    </source>
</evidence>
<keyword evidence="4 5" id="KW-0472">Membrane</keyword>
<keyword evidence="9" id="KW-1185">Reference proteome</keyword>
<feature type="transmembrane region" description="Helical" evidence="5">
    <location>
        <begin position="135"/>
        <end position="155"/>
    </location>
</feature>
<feature type="transmembrane region" description="Helical" evidence="5">
    <location>
        <begin position="175"/>
        <end position="194"/>
    </location>
</feature>
<dbReference type="PANTHER" id="PTHR43879">
    <property type="entry name" value="ABC TRANSPORTER PERMEASE PROTEIN"/>
    <property type="match status" value="1"/>
</dbReference>
<dbReference type="Proteomes" id="UP000822993">
    <property type="component" value="Unassembled WGS sequence"/>
</dbReference>
<feature type="transmembrane region" description="Helical" evidence="5">
    <location>
        <begin position="273"/>
        <end position="294"/>
    </location>
</feature>
<dbReference type="PROSITE" id="PS50928">
    <property type="entry name" value="ABC_TM1"/>
    <property type="match status" value="1"/>
</dbReference>
<dbReference type="CDD" id="cd06261">
    <property type="entry name" value="TM_PBP2"/>
    <property type="match status" value="1"/>
</dbReference>
<feature type="transmembrane region" description="Helical" evidence="5">
    <location>
        <begin position="47"/>
        <end position="65"/>
    </location>
</feature>
<dbReference type="GO" id="GO:0005886">
    <property type="term" value="C:plasma membrane"/>
    <property type="evidence" value="ECO:0007669"/>
    <property type="project" value="UniProtKB-SubCell"/>
</dbReference>
<evidence type="ECO:0000256" key="2">
    <source>
        <dbReference type="ARBA" id="ARBA00022692"/>
    </source>
</evidence>
<evidence type="ECO:0000256" key="6">
    <source>
        <dbReference type="SAM" id="MobiDB-lite"/>
    </source>
</evidence>
<proteinExistence type="inferred from homology"/>
<evidence type="ECO:0000256" key="3">
    <source>
        <dbReference type="ARBA" id="ARBA00022989"/>
    </source>
</evidence>
<feature type="compositionally biased region" description="Gly residues" evidence="6">
    <location>
        <begin position="17"/>
        <end position="27"/>
    </location>
</feature>
<sequence length="309" mass="33294">MTAVTSPVEAPVPGASPGSGSGPGAGAAGRRKKKPVERFSVARTLRYALLILFVLIVLVPVYVLFVTSFKGPGDAAPTRAWNLPQVWTTENWQAAWTALAPAIGRTLQMVVPAALISAFLGSLNGFVLSRWRFRGANLVFTLILFGMFIPYQAVIIPLNQLVLSLNLPSGIPTLIVLHVIYGLPITTLIFRNYYQTVPNELIEAARVDGAGMLRTYWSIVLPISIPSFVVVLIWQFTSAWNDFLFAVFFSSSQNGPVTLALNNLANGALLQNYGVSMAGALFASLPTLVVYILLGKYFMGGLMSGSVKG</sequence>
<dbReference type="GO" id="GO:0055085">
    <property type="term" value="P:transmembrane transport"/>
    <property type="evidence" value="ECO:0007669"/>
    <property type="project" value="InterPro"/>
</dbReference>
<evidence type="ECO:0000256" key="4">
    <source>
        <dbReference type="ARBA" id="ARBA00023136"/>
    </source>
</evidence>
<dbReference type="PANTHER" id="PTHR43879:SF1">
    <property type="entry name" value="GLUCOSE IMPORT SYSTEM PERMEASE PROTEIN GLCU"/>
    <property type="match status" value="1"/>
</dbReference>
<evidence type="ECO:0000256" key="5">
    <source>
        <dbReference type="RuleBase" id="RU363032"/>
    </source>
</evidence>
<accession>A0A9D5UF00</accession>
<evidence type="ECO:0000256" key="1">
    <source>
        <dbReference type="ARBA" id="ARBA00004141"/>
    </source>
</evidence>
<dbReference type="AlphaFoldDB" id="A0A9D5UF00"/>
<feature type="region of interest" description="Disordered" evidence="6">
    <location>
        <begin position="1"/>
        <end position="31"/>
    </location>
</feature>
<feature type="transmembrane region" description="Helical" evidence="5">
    <location>
        <begin position="109"/>
        <end position="128"/>
    </location>
</feature>
<reference evidence="8 9" key="1">
    <citation type="submission" date="2020-08" db="EMBL/GenBank/DDBJ databases">
        <title>A Genomic Blueprint of the Chicken Gut Microbiome.</title>
        <authorList>
            <person name="Gilroy R."/>
            <person name="Ravi A."/>
            <person name="Getino M."/>
            <person name="Pursley I."/>
            <person name="Horton D.L."/>
            <person name="Alikhan N.-F."/>
            <person name="Baker D."/>
            <person name="Gharbi K."/>
            <person name="Hall N."/>
            <person name="Watson M."/>
            <person name="Adriaenssens E.M."/>
            <person name="Foster-Nyarko E."/>
            <person name="Jarju S."/>
            <person name="Secka A."/>
            <person name="Antonio M."/>
            <person name="Oren A."/>
            <person name="Chaudhuri R."/>
            <person name="La Ragione R.M."/>
            <person name="Hildebrand F."/>
            <person name="Pallen M.J."/>
        </authorList>
    </citation>
    <scope>NUCLEOTIDE SEQUENCE [LARGE SCALE GENOMIC DNA]</scope>
    <source>
        <strain evidence="8 9">Sa1BUA8</strain>
    </source>
</reference>
<comment type="subcellular location">
    <subcellularLocation>
        <location evidence="5">Cell membrane</location>
        <topology evidence="5">Multi-pass membrane protein</topology>
    </subcellularLocation>
    <subcellularLocation>
        <location evidence="1">Membrane</location>
        <topology evidence="1">Multi-pass membrane protein</topology>
    </subcellularLocation>
</comment>
<keyword evidence="2 5" id="KW-0812">Transmembrane</keyword>